<dbReference type="AlphaFoldDB" id="A0A023WQ00"/>
<evidence type="ECO:0008006" key="5">
    <source>
        <dbReference type="Google" id="ProtNLM"/>
    </source>
</evidence>
<dbReference type="PATRIC" id="fig|316.97.peg.1377"/>
<evidence type="ECO:0000256" key="1">
    <source>
        <dbReference type="SAM" id="MobiDB-lite"/>
    </source>
</evidence>
<dbReference type="Pfam" id="PF09839">
    <property type="entry name" value="DUF2066"/>
    <property type="match status" value="1"/>
</dbReference>
<protein>
    <recommendedName>
        <fullName evidence="5">DUF2066 domain-containing protein</fullName>
    </recommendedName>
</protein>
<dbReference type="InterPro" id="IPR018642">
    <property type="entry name" value="DUF2066"/>
</dbReference>
<evidence type="ECO:0000313" key="3">
    <source>
        <dbReference type="EMBL" id="AHY42213.1"/>
    </source>
</evidence>
<keyword evidence="2" id="KW-0732">Signal</keyword>
<reference evidence="3 4" key="1">
    <citation type="submission" date="2014-03" db="EMBL/GenBank/DDBJ databases">
        <title>Complete genome sequence of Pseudomonas stutzeri 19SMN4.</title>
        <authorList>
            <person name="Brunet-Galmes I."/>
            <person name="Nogales B."/>
            <person name="Busquets A."/>
            <person name="Pena A."/>
            <person name="Gomila M."/>
            <person name="Garcia-Valdes E."/>
            <person name="Lalucat J."/>
            <person name="Bennasar A."/>
            <person name="Bosch R."/>
        </authorList>
    </citation>
    <scope>NUCLEOTIDE SEQUENCE [LARGE SCALE GENOMIC DNA]</scope>
    <source>
        <strain evidence="3 4">19SMN4</strain>
    </source>
</reference>
<proteinExistence type="predicted"/>
<accession>A0A023WQ00</accession>
<sequence>MRLIYRLLVLCLALGAALPSQAEQLRGLYQVREPVSGQQAEERAAALQRAFDTLLLRLTGDAEAGKRQAVAALREDPQQLISKYGYEGEHIVVEFDPGTTERSLRRAGVSLWGTNRPTLLAWWLNERVEGTQLLGDGQDSAAPLRAAAQHRGLPLRLPLADLSEQLMATPNAFGANSRQALGDASERYDADVLLAVLARETDSAWQAQWRVWLDDEERDGKAEAETLEALADAVLLAVSQYLAPRYVVAPGAASDITLEIIGADVARFAELDRLLEPFGGSLLRVESDRLVYRVNASPEQLRAQLSLARLQEVPDDEPPLDANQPMGEHGGETGESTSAPEAAEAGTVLRFRW</sequence>
<name>A0A023WQ00_STUST</name>
<dbReference type="OrthoDB" id="6195299at2"/>
<dbReference type="KEGG" id="pstu:UIB01_06810"/>
<organism evidence="3 4">
    <name type="scientific">Stutzerimonas stutzeri</name>
    <name type="common">Pseudomonas stutzeri</name>
    <dbReference type="NCBI Taxonomy" id="316"/>
    <lineage>
        <taxon>Bacteria</taxon>
        <taxon>Pseudomonadati</taxon>
        <taxon>Pseudomonadota</taxon>
        <taxon>Gammaproteobacteria</taxon>
        <taxon>Pseudomonadales</taxon>
        <taxon>Pseudomonadaceae</taxon>
        <taxon>Stutzerimonas</taxon>
    </lineage>
</organism>
<dbReference type="EMBL" id="CP007509">
    <property type="protein sequence ID" value="AHY42213.1"/>
    <property type="molecule type" value="Genomic_DNA"/>
</dbReference>
<dbReference type="Proteomes" id="UP000025238">
    <property type="component" value="Chromosome"/>
</dbReference>
<feature type="region of interest" description="Disordered" evidence="1">
    <location>
        <begin position="314"/>
        <end position="353"/>
    </location>
</feature>
<evidence type="ECO:0000313" key="4">
    <source>
        <dbReference type="Proteomes" id="UP000025238"/>
    </source>
</evidence>
<feature type="signal peptide" evidence="2">
    <location>
        <begin position="1"/>
        <end position="22"/>
    </location>
</feature>
<feature type="chain" id="PRO_5001524808" description="DUF2066 domain-containing protein" evidence="2">
    <location>
        <begin position="23"/>
        <end position="353"/>
    </location>
</feature>
<gene>
    <name evidence="3" type="ORF">UIB01_06810</name>
</gene>
<evidence type="ECO:0000256" key="2">
    <source>
        <dbReference type="SAM" id="SignalP"/>
    </source>
</evidence>